<evidence type="ECO:0000256" key="4">
    <source>
        <dbReference type="ARBA" id="ARBA00022989"/>
    </source>
</evidence>
<evidence type="ECO:0000313" key="10">
    <source>
        <dbReference type="Proteomes" id="UP000644147"/>
    </source>
</evidence>
<dbReference type="InterPro" id="IPR024791">
    <property type="entry name" value="Cyt_c/ubiquinol_Oxase_su3"/>
</dbReference>
<accession>A0ABS1BYR6</accession>
<evidence type="ECO:0000256" key="5">
    <source>
        <dbReference type="ARBA" id="ARBA00023136"/>
    </source>
</evidence>
<evidence type="ECO:0000259" key="8">
    <source>
        <dbReference type="PROSITE" id="PS50253"/>
    </source>
</evidence>
<keyword evidence="5 7" id="KW-0472">Membrane</keyword>
<evidence type="ECO:0000256" key="1">
    <source>
        <dbReference type="ARBA" id="ARBA00004141"/>
    </source>
</evidence>
<reference evidence="9 10" key="1">
    <citation type="submission" date="2020-12" db="EMBL/GenBank/DDBJ databases">
        <title>Bacterial novel species Adhaeribacter sp. BT258 isolated from soil.</title>
        <authorList>
            <person name="Jung H.-Y."/>
        </authorList>
    </citation>
    <scope>NUCLEOTIDE SEQUENCE [LARGE SCALE GENOMIC DNA]</scope>
    <source>
        <strain evidence="9 10">BT258</strain>
    </source>
</reference>
<dbReference type="InterPro" id="IPR000298">
    <property type="entry name" value="Cyt_c_oxidase-like_su3"/>
</dbReference>
<comment type="subcellular location">
    <subcellularLocation>
        <location evidence="6">Cell membrane</location>
        <topology evidence="6">Multi-pass membrane protein</topology>
    </subcellularLocation>
    <subcellularLocation>
        <location evidence="1">Membrane</location>
        <topology evidence="1">Multi-pass membrane protein</topology>
    </subcellularLocation>
</comment>
<keyword evidence="4 7" id="KW-1133">Transmembrane helix</keyword>
<evidence type="ECO:0000256" key="7">
    <source>
        <dbReference type="SAM" id="Phobius"/>
    </source>
</evidence>
<dbReference type="PANTHER" id="PTHR11403:SF10">
    <property type="entry name" value="CYTOCHROME C OXIDASE"/>
    <property type="match status" value="1"/>
</dbReference>
<comment type="caution">
    <text evidence="9">The sequence shown here is derived from an EMBL/GenBank/DDBJ whole genome shotgun (WGS) entry which is preliminary data.</text>
</comment>
<evidence type="ECO:0000313" key="9">
    <source>
        <dbReference type="EMBL" id="MBK0402310.1"/>
    </source>
</evidence>
<dbReference type="InterPro" id="IPR035973">
    <property type="entry name" value="Cyt_c_oxidase_su3-like_sf"/>
</dbReference>
<comment type="similarity">
    <text evidence="2 6">Belongs to the cytochrome c oxidase subunit 3 family.</text>
</comment>
<dbReference type="EMBL" id="JAEHFX010000002">
    <property type="protein sequence ID" value="MBK0402310.1"/>
    <property type="molecule type" value="Genomic_DNA"/>
</dbReference>
<feature type="domain" description="Heme-copper oxidase subunit III family profile" evidence="8">
    <location>
        <begin position="1"/>
        <end position="201"/>
    </location>
</feature>
<evidence type="ECO:0000256" key="3">
    <source>
        <dbReference type="ARBA" id="ARBA00022692"/>
    </source>
</evidence>
<feature type="transmembrane region" description="Helical" evidence="7">
    <location>
        <begin position="65"/>
        <end position="84"/>
    </location>
</feature>
<dbReference type="SUPFAM" id="SSF81452">
    <property type="entry name" value="Cytochrome c oxidase subunit III-like"/>
    <property type="match status" value="1"/>
</dbReference>
<gene>
    <name evidence="9" type="ORF">I5M27_04895</name>
</gene>
<dbReference type="PANTHER" id="PTHR11403">
    <property type="entry name" value="CYTOCHROME C OXIDASE SUBUNIT III"/>
    <property type="match status" value="1"/>
</dbReference>
<dbReference type="InterPro" id="IPR013833">
    <property type="entry name" value="Cyt_c_oxidase_su3_a-hlx"/>
</dbReference>
<keyword evidence="10" id="KW-1185">Reference proteome</keyword>
<dbReference type="Pfam" id="PF00510">
    <property type="entry name" value="COX3"/>
    <property type="match status" value="1"/>
</dbReference>
<name>A0ABS1BYR6_9BACT</name>
<protein>
    <submittedName>
        <fullName evidence="9">Cytochrome c oxidase subunit 3</fullName>
    </submittedName>
</protein>
<feature type="transmembrane region" description="Helical" evidence="7">
    <location>
        <begin position="28"/>
        <end position="49"/>
    </location>
</feature>
<dbReference type="PROSITE" id="PS50253">
    <property type="entry name" value="COX3"/>
    <property type="match status" value="1"/>
</dbReference>
<proteinExistence type="inferred from homology"/>
<feature type="transmembrane region" description="Helical" evidence="7">
    <location>
        <begin position="182"/>
        <end position="200"/>
    </location>
</feature>
<dbReference type="Proteomes" id="UP000644147">
    <property type="component" value="Unassembled WGS sequence"/>
</dbReference>
<organism evidence="9 10">
    <name type="scientific">Adhaeribacter terrigena</name>
    <dbReference type="NCBI Taxonomy" id="2793070"/>
    <lineage>
        <taxon>Bacteria</taxon>
        <taxon>Pseudomonadati</taxon>
        <taxon>Bacteroidota</taxon>
        <taxon>Cytophagia</taxon>
        <taxon>Cytophagales</taxon>
        <taxon>Hymenobacteraceae</taxon>
        <taxon>Adhaeribacter</taxon>
    </lineage>
</organism>
<evidence type="ECO:0000256" key="6">
    <source>
        <dbReference type="RuleBase" id="RU003376"/>
    </source>
</evidence>
<feature type="transmembrane region" description="Helical" evidence="7">
    <location>
        <begin position="96"/>
        <end position="116"/>
    </location>
</feature>
<dbReference type="Gene3D" id="1.20.120.80">
    <property type="entry name" value="Cytochrome c oxidase, subunit III, four-helix bundle"/>
    <property type="match status" value="1"/>
</dbReference>
<evidence type="ECO:0000256" key="2">
    <source>
        <dbReference type="ARBA" id="ARBA00010581"/>
    </source>
</evidence>
<sequence length="201" mass="22717">MSQALDNKLAVNLSSGNSVDRSLPFRMLTWLLIVSIIMLFAAFTSAYIVRRSEGNWQEFAFPQGLLWNTIVIVLSSVTMQLAYFAAKKDNFGALKVTLFLTFALGIVFLAGQWFVWEDLVAIKIFFGGNNANPSGSFIYVLTGVHGFHLITGLVFLLIVLVSTFNFKVHSKKMLSLELCTTYWHFLGALWVYLYVFLTIFK</sequence>
<keyword evidence="3 6" id="KW-0812">Transmembrane</keyword>
<feature type="transmembrane region" description="Helical" evidence="7">
    <location>
        <begin position="136"/>
        <end position="161"/>
    </location>
</feature>